<dbReference type="GO" id="GO:0016052">
    <property type="term" value="P:carbohydrate catabolic process"/>
    <property type="evidence" value="ECO:0007669"/>
    <property type="project" value="TreeGrafter"/>
</dbReference>
<dbReference type="STRING" id="985665.HPL003_24970"/>
<gene>
    <name evidence="2" type="ordered locus">HPL003_24970</name>
</gene>
<reference evidence="3" key="1">
    <citation type="submission" date="2011-11" db="EMBL/GenBank/DDBJ databases">
        <title>Complete sequence of Paenibacillus terrae HPL-003.</title>
        <authorList>
            <person name="Shin S.H."/>
            <person name="Kim S."/>
            <person name="Kim J.Y."/>
        </authorList>
    </citation>
    <scope>NUCLEOTIDE SEQUENCE [LARGE SCALE GENOMIC DNA]</scope>
    <source>
        <strain evidence="3">HPL-003</strain>
    </source>
</reference>
<dbReference type="Gene3D" id="3.20.20.80">
    <property type="entry name" value="Glycosidases"/>
    <property type="match status" value="1"/>
</dbReference>
<reference key="2">
    <citation type="submission" date="2011-11" db="EMBL/GenBank/DDBJ databases">
        <authorList>
            <person name="Shin S.H."/>
            <person name="Kim S."/>
            <person name="Kim J.Y."/>
        </authorList>
    </citation>
    <scope>NUCLEOTIDE SEQUENCE</scope>
    <source>
        <strain>HPL-003</strain>
    </source>
</reference>
<dbReference type="InterPro" id="IPR002053">
    <property type="entry name" value="Glyco_hydro_25"/>
</dbReference>
<reference evidence="2 3" key="3">
    <citation type="journal article" date="2012" name="J. Bacteriol.">
        <title>Genome Sequence of Paenibacillus terrae HPL-003, a Xylanase-Producing Bacterium Isolated from Soil Found in Forest Residue.</title>
        <authorList>
            <person name="Shin S.H."/>
            <person name="Kim S."/>
            <person name="Kim J.Y."/>
            <person name="Song H.Y."/>
            <person name="Cho S.J."/>
            <person name="Kim D.R."/>
            <person name="Lee K.I."/>
            <person name="Lim H.K."/>
            <person name="Park N.J."/>
            <person name="Hwang I.T."/>
            <person name="Yang K.S."/>
        </authorList>
    </citation>
    <scope>NUCLEOTIDE SEQUENCE [LARGE SCALE GENOMIC DNA]</scope>
    <source>
        <strain evidence="2 3">HPL-003</strain>
    </source>
</reference>
<evidence type="ECO:0000256" key="1">
    <source>
        <dbReference type="ARBA" id="ARBA00010646"/>
    </source>
</evidence>
<protein>
    <submittedName>
        <fullName evidence="2">Lyzozyme M1 (1,4-beta-N-acetylmuramidase)</fullName>
    </submittedName>
</protein>
<dbReference type="GO" id="GO:0003796">
    <property type="term" value="F:lysozyme activity"/>
    <property type="evidence" value="ECO:0007669"/>
    <property type="project" value="InterPro"/>
</dbReference>
<evidence type="ECO:0000313" key="2">
    <source>
        <dbReference type="EMBL" id="AET61710.1"/>
    </source>
</evidence>
<name>G7VPI9_PAETH</name>
<dbReference type="GO" id="GO:0009253">
    <property type="term" value="P:peptidoglycan catabolic process"/>
    <property type="evidence" value="ECO:0007669"/>
    <property type="project" value="InterPro"/>
</dbReference>
<evidence type="ECO:0000313" key="3">
    <source>
        <dbReference type="Proteomes" id="UP000005876"/>
    </source>
</evidence>
<accession>G7VPI9</accession>
<dbReference type="HOGENOM" id="CLU_2480480_0_0_9"/>
<dbReference type="EMBL" id="CP003107">
    <property type="protein sequence ID" value="AET61710.1"/>
    <property type="molecule type" value="Genomic_DNA"/>
</dbReference>
<dbReference type="PANTHER" id="PTHR34135:SF2">
    <property type="entry name" value="LYSOZYME"/>
    <property type="match status" value="1"/>
</dbReference>
<sequence>MCWFHFVIVYTGNVFASKFDPTFSMYKLWVARYSTTQKPTAVPAWNNWWAWQYSSTGSVPGIPGNVDLNEFNGTIDELRSSLAGDIE</sequence>
<dbReference type="Pfam" id="PF01183">
    <property type="entry name" value="Glyco_hydro_25"/>
    <property type="match status" value="1"/>
</dbReference>
<dbReference type="GO" id="GO:0016998">
    <property type="term" value="P:cell wall macromolecule catabolic process"/>
    <property type="evidence" value="ECO:0007669"/>
    <property type="project" value="InterPro"/>
</dbReference>
<dbReference type="Proteomes" id="UP000005876">
    <property type="component" value="Chromosome"/>
</dbReference>
<dbReference type="SUPFAM" id="SSF51445">
    <property type="entry name" value="(Trans)glycosidases"/>
    <property type="match status" value="1"/>
</dbReference>
<dbReference type="InterPro" id="IPR017853">
    <property type="entry name" value="GH"/>
</dbReference>
<dbReference type="RefSeq" id="WP_014282397.1">
    <property type="nucleotide sequence ID" value="NC_016641.1"/>
</dbReference>
<dbReference type="PANTHER" id="PTHR34135">
    <property type="entry name" value="LYSOZYME"/>
    <property type="match status" value="1"/>
</dbReference>
<organism evidence="2 3">
    <name type="scientific">Paenibacillus terrae (strain HPL-003)</name>
    <dbReference type="NCBI Taxonomy" id="985665"/>
    <lineage>
        <taxon>Bacteria</taxon>
        <taxon>Bacillati</taxon>
        <taxon>Bacillota</taxon>
        <taxon>Bacilli</taxon>
        <taxon>Bacillales</taxon>
        <taxon>Paenibacillaceae</taxon>
        <taxon>Paenibacillus</taxon>
    </lineage>
</organism>
<dbReference type="eggNOG" id="COG0860">
    <property type="taxonomic scope" value="Bacteria"/>
</dbReference>
<comment type="similarity">
    <text evidence="1">Belongs to the glycosyl hydrolase 25 family.</text>
</comment>
<dbReference type="PROSITE" id="PS51904">
    <property type="entry name" value="GLYCOSYL_HYDROL_F25_2"/>
    <property type="match status" value="1"/>
</dbReference>
<dbReference type="AlphaFoldDB" id="G7VPI9"/>
<dbReference type="KEGG" id="pta:HPL003_24970"/>
<proteinExistence type="inferred from homology"/>